<evidence type="ECO:0000256" key="6">
    <source>
        <dbReference type="ARBA" id="ARBA00022679"/>
    </source>
</evidence>
<dbReference type="OrthoDB" id="9808669at2"/>
<dbReference type="PIRSF" id="PIRSF000447">
    <property type="entry name" value="KAS_II"/>
    <property type="match status" value="1"/>
</dbReference>
<dbReference type="InterPro" id="IPR000794">
    <property type="entry name" value="Beta-ketoacyl_synthase"/>
</dbReference>
<dbReference type="PANTHER" id="PTHR11712">
    <property type="entry name" value="POLYKETIDE SYNTHASE-RELATED"/>
    <property type="match status" value="1"/>
</dbReference>
<dbReference type="Pfam" id="PF00109">
    <property type="entry name" value="ketoacyl-synt"/>
    <property type="match status" value="1"/>
</dbReference>
<dbReference type="AlphaFoldDB" id="A0A4Y8ILA9"/>
<dbReference type="FunFam" id="3.40.47.10:FF:000009">
    <property type="entry name" value="3-oxoacyl-[acyl-carrier-protein] synthase 2"/>
    <property type="match status" value="1"/>
</dbReference>
<evidence type="ECO:0000256" key="14">
    <source>
        <dbReference type="PIRNR" id="PIRNR000447"/>
    </source>
</evidence>
<evidence type="ECO:0000256" key="1">
    <source>
        <dbReference type="ARBA" id="ARBA00005194"/>
    </source>
</evidence>
<sequence>MSKRRVVVTGLGVVSPVGNDVNTMWNNITNGNVGIGDLTKLDPEDFSVKIAGEVRDFDATNYMEKKEKRKMDLFTQYAVAASKMAVEDSGLEINEGNANRVGVWIGSGIGGMTTYEESFRKYQDKGRVSPFFIPMIIPDMASGQVSIILGAKGINSCSVTACASGTNSIGDAFKVIERGEADAMITGGAEAPFNHMSIAGFSSMGALSKSTDPKTASRPFDKERSGFVMGEGSGVVILESLESAQKRGAKIYAEIVGYGSTGDAYHITAPAPEGEGAARAMQQALDDAEVNIDEMDYINAHGTSTELNDKYETNAVKTVFKDHAHKLGVSSTKSMTGHLLGAAGGIEAIITCLSIKESIMPPTMNYETPDEECDLDYVPNEARQQEVKVAMSNSLGFGGHNASLVFKKFND</sequence>
<evidence type="ECO:0000313" key="19">
    <source>
        <dbReference type="Proteomes" id="UP000297975"/>
    </source>
</evidence>
<dbReference type="NCBIfam" id="TIGR03150">
    <property type="entry name" value="fabF"/>
    <property type="match status" value="1"/>
</dbReference>
<comment type="function">
    <text evidence="11 14">Involved in the type II fatty acid elongation cycle. Catalyzes the elongation of a wide range of acyl-ACP by the addition of two carbons from malonyl-ACP to an acyl acceptor. Can efficiently catalyze the conversion of palmitoleoyl-ACP (cis-hexadec-9-enoyl-ACP) to cis-vaccenoyl-ACP (cis-octadec-11-enoyl-ACP), an essential step in the thermal regulation of fatty acid composition.</text>
</comment>
<name>A0A4Y8ILA9_9BACI</name>
<protein>
    <recommendedName>
        <fullName evidence="4 14">3-oxoacyl-[acyl-carrier-protein] synthase 2</fullName>
        <ecNumber evidence="3 14">2.3.1.179</ecNumber>
    </recommendedName>
</protein>
<evidence type="ECO:0000256" key="2">
    <source>
        <dbReference type="ARBA" id="ARBA00008467"/>
    </source>
</evidence>
<dbReference type="InterPro" id="IPR014030">
    <property type="entry name" value="Ketoacyl_synth_N"/>
</dbReference>
<dbReference type="InterPro" id="IPR016039">
    <property type="entry name" value="Thiolase-like"/>
</dbReference>
<keyword evidence="19" id="KW-1185">Reference proteome</keyword>
<dbReference type="Gene3D" id="3.40.47.10">
    <property type="match status" value="1"/>
</dbReference>
<dbReference type="GO" id="GO:0004315">
    <property type="term" value="F:3-oxoacyl-[acyl-carrier-protein] synthase activity"/>
    <property type="evidence" value="ECO:0007669"/>
    <property type="project" value="UniProtKB-UniRule"/>
</dbReference>
<dbReference type="EC" id="2.3.1.179" evidence="3 14"/>
<comment type="caution">
    <text evidence="18">The sequence shown here is derived from an EMBL/GenBank/DDBJ whole genome shotgun (WGS) entry which is preliminary data.</text>
</comment>
<comment type="pathway">
    <text evidence="1 14">Lipid metabolism; fatty acid biosynthesis.</text>
</comment>
<dbReference type="CDD" id="cd00834">
    <property type="entry name" value="KAS_I_II"/>
    <property type="match status" value="1"/>
</dbReference>
<dbReference type="SMART" id="SM00825">
    <property type="entry name" value="PKS_KS"/>
    <property type="match status" value="1"/>
</dbReference>
<comment type="catalytic activity">
    <reaction evidence="12 14">
        <text>(9Z)-hexadecenoyl-[ACP] + malonyl-[ACP] + H(+) = 3-oxo-(11Z)-octadecenoyl-[ACP] + holo-[ACP] + CO2</text>
        <dbReference type="Rhea" id="RHEA:55040"/>
        <dbReference type="Rhea" id="RHEA-COMP:9623"/>
        <dbReference type="Rhea" id="RHEA-COMP:9685"/>
        <dbReference type="Rhea" id="RHEA-COMP:10800"/>
        <dbReference type="Rhea" id="RHEA-COMP:14074"/>
        <dbReference type="ChEBI" id="CHEBI:15378"/>
        <dbReference type="ChEBI" id="CHEBI:16526"/>
        <dbReference type="ChEBI" id="CHEBI:64479"/>
        <dbReference type="ChEBI" id="CHEBI:78449"/>
        <dbReference type="ChEBI" id="CHEBI:83989"/>
        <dbReference type="ChEBI" id="CHEBI:138538"/>
        <dbReference type="EC" id="2.3.1.179"/>
    </reaction>
</comment>
<evidence type="ECO:0000256" key="9">
    <source>
        <dbReference type="ARBA" id="ARBA00023160"/>
    </source>
</evidence>
<keyword evidence="10 14" id="KW-0012">Acyltransferase</keyword>
<comment type="catalytic activity">
    <reaction evidence="13 14">
        <text>a fatty acyl-[ACP] + malonyl-[ACP] + H(+) = a 3-oxoacyl-[ACP] + holo-[ACP] + CO2</text>
        <dbReference type="Rhea" id="RHEA:22836"/>
        <dbReference type="Rhea" id="RHEA-COMP:9623"/>
        <dbReference type="Rhea" id="RHEA-COMP:9685"/>
        <dbReference type="Rhea" id="RHEA-COMP:9916"/>
        <dbReference type="Rhea" id="RHEA-COMP:14125"/>
        <dbReference type="ChEBI" id="CHEBI:15378"/>
        <dbReference type="ChEBI" id="CHEBI:16526"/>
        <dbReference type="ChEBI" id="CHEBI:64479"/>
        <dbReference type="ChEBI" id="CHEBI:78449"/>
        <dbReference type="ChEBI" id="CHEBI:78776"/>
        <dbReference type="ChEBI" id="CHEBI:138651"/>
    </reaction>
</comment>
<dbReference type="Proteomes" id="UP000297975">
    <property type="component" value="Unassembled WGS sequence"/>
</dbReference>
<dbReference type="InterPro" id="IPR020841">
    <property type="entry name" value="PKS_Beta-ketoAc_synthase_dom"/>
</dbReference>
<evidence type="ECO:0000256" key="3">
    <source>
        <dbReference type="ARBA" id="ARBA00012356"/>
    </source>
</evidence>
<dbReference type="InterPro" id="IPR017568">
    <property type="entry name" value="3-oxoacyl-ACP_synth-2"/>
</dbReference>
<evidence type="ECO:0000256" key="16">
    <source>
        <dbReference type="RuleBase" id="RU003694"/>
    </source>
</evidence>
<keyword evidence="9 14" id="KW-0275">Fatty acid biosynthesis</keyword>
<gene>
    <name evidence="18" type="primary">fabF</name>
    <name evidence="18" type="ORF">E3U55_06905</name>
</gene>
<dbReference type="GO" id="GO:0006633">
    <property type="term" value="P:fatty acid biosynthetic process"/>
    <property type="evidence" value="ECO:0007669"/>
    <property type="project" value="UniProtKB-UniRule"/>
</dbReference>
<dbReference type="EMBL" id="SOPW01000006">
    <property type="protein sequence ID" value="TFB22023.1"/>
    <property type="molecule type" value="Genomic_DNA"/>
</dbReference>
<comment type="similarity">
    <text evidence="2 14 16">Belongs to the thiolase-like superfamily. Beta-ketoacyl-ACP synthases family.</text>
</comment>
<keyword evidence="8" id="KW-0443">Lipid metabolism</keyword>
<dbReference type="UniPathway" id="UPA00094"/>
<feature type="domain" description="Ketosynthase family 3 (KS3)" evidence="17">
    <location>
        <begin position="3"/>
        <end position="408"/>
    </location>
</feature>
<dbReference type="PROSITE" id="PS52004">
    <property type="entry name" value="KS3_2"/>
    <property type="match status" value="1"/>
</dbReference>
<keyword evidence="6 14" id="KW-0808">Transferase</keyword>
<keyword evidence="5 14" id="KW-0444">Lipid biosynthesis</keyword>
<dbReference type="GO" id="GO:0005829">
    <property type="term" value="C:cytosol"/>
    <property type="evidence" value="ECO:0007669"/>
    <property type="project" value="TreeGrafter"/>
</dbReference>
<dbReference type="InterPro" id="IPR014031">
    <property type="entry name" value="Ketoacyl_synth_C"/>
</dbReference>
<dbReference type="RefSeq" id="WP_134339698.1">
    <property type="nucleotide sequence ID" value="NZ_SOPW01000006.1"/>
</dbReference>
<organism evidence="18 19">
    <name type="scientific">Filobacillus milosensis</name>
    <dbReference type="NCBI Taxonomy" id="94137"/>
    <lineage>
        <taxon>Bacteria</taxon>
        <taxon>Bacillati</taxon>
        <taxon>Bacillota</taxon>
        <taxon>Bacilli</taxon>
        <taxon>Bacillales</taxon>
        <taxon>Bacillaceae</taxon>
        <taxon>Filobacillus</taxon>
    </lineage>
</organism>
<evidence type="ECO:0000256" key="7">
    <source>
        <dbReference type="ARBA" id="ARBA00022832"/>
    </source>
</evidence>
<dbReference type="PANTHER" id="PTHR11712:SF336">
    <property type="entry name" value="3-OXOACYL-[ACYL-CARRIER-PROTEIN] SYNTHASE, MITOCHONDRIAL"/>
    <property type="match status" value="1"/>
</dbReference>
<keyword evidence="7" id="KW-0276">Fatty acid metabolism</keyword>
<evidence type="ECO:0000256" key="4">
    <source>
        <dbReference type="ARBA" id="ARBA00014657"/>
    </source>
</evidence>
<evidence type="ECO:0000256" key="12">
    <source>
        <dbReference type="ARBA" id="ARBA00047318"/>
    </source>
</evidence>
<feature type="active site" description="For beta-ketoacyl synthase activity" evidence="15">
    <location>
        <position position="162"/>
    </location>
</feature>
<evidence type="ECO:0000259" key="17">
    <source>
        <dbReference type="PROSITE" id="PS52004"/>
    </source>
</evidence>
<dbReference type="Pfam" id="PF02801">
    <property type="entry name" value="Ketoacyl-synt_C"/>
    <property type="match status" value="1"/>
</dbReference>
<evidence type="ECO:0000313" key="18">
    <source>
        <dbReference type="EMBL" id="TFB22023.1"/>
    </source>
</evidence>
<dbReference type="SUPFAM" id="SSF53901">
    <property type="entry name" value="Thiolase-like"/>
    <property type="match status" value="2"/>
</dbReference>
<accession>A0A4Y8ILA9</accession>
<evidence type="ECO:0000256" key="13">
    <source>
        <dbReference type="ARBA" id="ARBA00047659"/>
    </source>
</evidence>
<evidence type="ECO:0000256" key="8">
    <source>
        <dbReference type="ARBA" id="ARBA00023098"/>
    </source>
</evidence>
<proteinExistence type="inferred from homology"/>
<evidence type="ECO:0000256" key="5">
    <source>
        <dbReference type="ARBA" id="ARBA00022516"/>
    </source>
</evidence>
<evidence type="ECO:0000256" key="11">
    <source>
        <dbReference type="ARBA" id="ARBA00024006"/>
    </source>
</evidence>
<evidence type="ECO:0000256" key="15">
    <source>
        <dbReference type="PIRSR" id="PIRSR000447-1"/>
    </source>
</evidence>
<dbReference type="NCBIfam" id="NF005589">
    <property type="entry name" value="PRK07314.1"/>
    <property type="match status" value="1"/>
</dbReference>
<evidence type="ECO:0000256" key="10">
    <source>
        <dbReference type="ARBA" id="ARBA00023315"/>
    </source>
</evidence>
<reference evidence="18 19" key="1">
    <citation type="submission" date="2019-03" db="EMBL/GenBank/DDBJ databases">
        <authorList>
            <person name="He R.-H."/>
        </authorList>
    </citation>
    <scope>NUCLEOTIDE SEQUENCE [LARGE SCALE GENOMIC DNA]</scope>
    <source>
        <strain evidence="19">SH 714</strain>
    </source>
</reference>